<dbReference type="SUPFAM" id="SSF52540">
    <property type="entry name" value="P-loop containing nucleoside triphosphate hydrolases"/>
    <property type="match status" value="1"/>
</dbReference>
<dbReference type="Gene3D" id="1.25.40.10">
    <property type="entry name" value="Tetratricopeptide repeat domain"/>
    <property type="match status" value="1"/>
</dbReference>
<name>A0A512NHP6_9HYPH</name>
<dbReference type="EMBL" id="BKAJ01000100">
    <property type="protein sequence ID" value="GEP58435.1"/>
    <property type="molecule type" value="Genomic_DNA"/>
</dbReference>
<dbReference type="InterPro" id="IPR027417">
    <property type="entry name" value="P-loop_NTPase"/>
</dbReference>
<dbReference type="InterPro" id="IPR051677">
    <property type="entry name" value="AfsR-DnrI-RedD_regulator"/>
</dbReference>
<dbReference type="PANTHER" id="PTHR35807">
    <property type="entry name" value="TRANSCRIPTIONAL REGULATOR REDD-RELATED"/>
    <property type="match status" value="1"/>
</dbReference>
<evidence type="ECO:0000313" key="2">
    <source>
        <dbReference type="Proteomes" id="UP000321058"/>
    </source>
</evidence>
<dbReference type="RefSeq" id="WP_170303405.1">
    <property type="nucleotide sequence ID" value="NZ_BKAJ01000100.1"/>
</dbReference>
<protein>
    <recommendedName>
        <fullName evidence="3">Bacterial transcriptional activator domain-containing protein</fullName>
    </recommendedName>
</protein>
<organism evidence="1 2">
    <name type="scientific">Reyranella soli</name>
    <dbReference type="NCBI Taxonomy" id="1230389"/>
    <lineage>
        <taxon>Bacteria</taxon>
        <taxon>Pseudomonadati</taxon>
        <taxon>Pseudomonadota</taxon>
        <taxon>Alphaproteobacteria</taxon>
        <taxon>Hyphomicrobiales</taxon>
        <taxon>Reyranellaceae</taxon>
        <taxon>Reyranella</taxon>
    </lineage>
</organism>
<dbReference type="SUPFAM" id="SSF48452">
    <property type="entry name" value="TPR-like"/>
    <property type="match status" value="1"/>
</dbReference>
<reference evidence="1 2" key="1">
    <citation type="submission" date="2019-07" db="EMBL/GenBank/DDBJ databases">
        <title>Whole genome shotgun sequence of Reyranella soli NBRC 108950.</title>
        <authorList>
            <person name="Hosoyama A."/>
            <person name="Uohara A."/>
            <person name="Ohji S."/>
            <person name="Ichikawa N."/>
        </authorList>
    </citation>
    <scope>NUCLEOTIDE SEQUENCE [LARGE SCALE GENOMIC DNA]</scope>
    <source>
        <strain evidence="1 2">NBRC 108950</strain>
    </source>
</reference>
<dbReference type="SUPFAM" id="SSF46894">
    <property type="entry name" value="C-terminal effector domain of the bipartite response regulators"/>
    <property type="match status" value="1"/>
</dbReference>
<dbReference type="Gene3D" id="3.40.50.300">
    <property type="entry name" value="P-loop containing nucleotide triphosphate hydrolases"/>
    <property type="match status" value="1"/>
</dbReference>
<evidence type="ECO:0008006" key="3">
    <source>
        <dbReference type="Google" id="ProtNLM"/>
    </source>
</evidence>
<evidence type="ECO:0000313" key="1">
    <source>
        <dbReference type="EMBL" id="GEP58435.1"/>
    </source>
</evidence>
<keyword evidence="2" id="KW-1185">Reference proteome</keyword>
<dbReference type="InterPro" id="IPR016032">
    <property type="entry name" value="Sig_transdc_resp-reg_C-effctor"/>
</dbReference>
<dbReference type="GO" id="GO:0006355">
    <property type="term" value="P:regulation of DNA-templated transcription"/>
    <property type="evidence" value="ECO:0007669"/>
    <property type="project" value="InterPro"/>
</dbReference>
<gene>
    <name evidence="1" type="ORF">RSO01_56010</name>
</gene>
<dbReference type="AlphaFoldDB" id="A0A512NHP6"/>
<accession>A0A512NHP6</accession>
<sequence>MRPSKLVAPQIGGLVARQRLFREIEQAPPKGIVWIAAPPGAGKTSLAATWLYSGRSAARHGHALWYRIDETDADPVIFFETLALAVGASPDRASKALPRLTPDALPNVKVFARNWFKSLLGNKERAPYLFAFDDMHRLPPDSAVVEILAILASALLAQDRLLCLSRESPPALLLSAVPGKRLCVISDLRVEAGEWEDFARDVPGVHASGRATFIATAQRSGRWIADLVVRPSSHPSLDDLRTHPALAPKRLFAGCSEVERRALLETAFLQTGEEKEWRTLGGEGAISVLTQLASTSALVARLLNGALHKHDLLFECLRTAAETELAPDALLRARLKTGRLLTARGEMLSGVRLLTQAGADDEARDLILSQASDMITGGRNQELVELIAMLSDSAQRVPLVRVWQATGRLPFEPSAAREVFRDVWRSANPAEQPVEFAVAVMGDINAALADWSIDAQLSSSIDEIDRALPLLTALPEAIHARLVMTRAVAMLLGCPMHRDVLNAQKHVEAVLPRLQAGRQLLLGAILVNYLLWWRGDLAAARPYLDNLAPLASRPDVPPLATMAWYFGALTIAYRDGNDGEVRKLMREVVAFAQKWGTQHRLANAYWVAAQAYAAAGDRAEAAVCIESAVRSGRPDVVGAHFLRATIALGEGNADLAIGEATAAYERAGRVGNTQQRGLLAMQLAMAFAVKGDDRARKHIDELRELAARSHSAIFQLHADLAEACHAAAQDRMSAFVAAWNGLAHLACQLGFRRISGLDVAHFGHLANLALHRGAEVSVTRRLIALWDLPPPQRSIVHHDWPYRVDISCLGRFAIQLDGHRLSTGSGKAQRKPRELLFHLIIANGRDLEQDWLADELWPDADGDQSLHSLTTTIYRLRKLIGAQAVIHEDSHVRLNPLHVSTDLGRLRDALRLVGDETLPTTDRMAAFDLALQLHQGPLLPGIAMAPVVLERQRQSALLASEGLGFLLTLDPADVGRTLRLNRLRAAIGDAALPDSVARLWPI</sequence>
<proteinExistence type="predicted"/>
<dbReference type="Gene3D" id="1.10.10.10">
    <property type="entry name" value="Winged helix-like DNA-binding domain superfamily/Winged helix DNA-binding domain"/>
    <property type="match status" value="1"/>
</dbReference>
<dbReference type="GO" id="GO:0003677">
    <property type="term" value="F:DNA binding"/>
    <property type="evidence" value="ECO:0007669"/>
    <property type="project" value="InterPro"/>
</dbReference>
<comment type="caution">
    <text evidence="1">The sequence shown here is derived from an EMBL/GenBank/DDBJ whole genome shotgun (WGS) entry which is preliminary data.</text>
</comment>
<dbReference type="InterPro" id="IPR011990">
    <property type="entry name" value="TPR-like_helical_dom_sf"/>
</dbReference>
<dbReference type="Proteomes" id="UP000321058">
    <property type="component" value="Unassembled WGS sequence"/>
</dbReference>
<dbReference type="InterPro" id="IPR036388">
    <property type="entry name" value="WH-like_DNA-bd_sf"/>
</dbReference>